<dbReference type="InterPro" id="IPR044756">
    <property type="entry name" value="DHX15_DEXHc"/>
</dbReference>
<dbReference type="InterPro" id="IPR014001">
    <property type="entry name" value="Helicase_ATP-bd"/>
</dbReference>
<feature type="compositionally biased region" description="Acidic residues" evidence="11">
    <location>
        <begin position="1251"/>
        <end position="1260"/>
    </location>
</feature>
<dbReference type="Pfam" id="PF21010">
    <property type="entry name" value="HA2_C"/>
    <property type="match status" value="1"/>
</dbReference>
<keyword evidence="7" id="KW-0508">mRNA splicing</keyword>
<evidence type="ECO:0000259" key="13">
    <source>
        <dbReference type="PROSITE" id="PS51194"/>
    </source>
</evidence>
<dbReference type="GO" id="GO:0016787">
    <property type="term" value="F:hydrolase activity"/>
    <property type="evidence" value="ECO:0007669"/>
    <property type="project" value="UniProtKB-KW"/>
</dbReference>
<feature type="compositionally biased region" description="Basic and acidic residues" evidence="11">
    <location>
        <begin position="1233"/>
        <end position="1247"/>
    </location>
</feature>
<dbReference type="EC" id="3.6.4.13" evidence="1"/>
<dbReference type="InterPro" id="IPR048333">
    <property type="entry name" value="HA2_WH"/>
</dbReference>
<dbReference type="RefSeq" id="XP_062626970.1">
    <property type="nucleotide sequence ID" value="XM_062770986.1"/>
</dbReference>
<dbReference type="EMBL" id="CP086716">
    <property type="protein sequence ID" value="WOO80938.1"/>
    <property type="molecule type" value="Genomic_DNA"/>
</dbReference>
<dbReference type="SMART" id="SM00487">
    <property type="entry name" value="DEXDc"/>
    <property type="match status" value="1"/>
</dbReference>
<evidence type="ECO:0000256" key="2">
    <source>
        <dbReference type="ARBA" id="ARBA00022664"/>
    </source>
</evidence>
<evidence type="ECO:0000256" key="8">
    <source>
        <dbReference type="ARBA" id="ARBA00024333"/>
    </source>
</evidence>
<feature type="domain" description="Helicase ATP-binding" evidence="12">
    <location>
        <begin position="1452"/>
        <end position="1609"/>
    </location>
</feature>
<dbReference type="CDD" id="cd17973">
    <property type="entry name" value="DEXHc_DHX15"/>
    <property type="match status" value="1"/>
</dbReference>
<dbReference type="PROSITE" id="PS51194">
    <property type="entry name" value="HELICASE_CTER"/>
    <property type="match status" value="1"/>
</dbReference>
<dbReference type="InterPro" id="IPR007502">
    <property type="entry name" value="Helicase-assoc_dom"/>
</dbReference>
<dbReference type="CDD" id="cd18791">
    <property type="entry name" value="SF2_C_RHA"/>
    <property type="match status" value="1"/>
</dbReference>
<feature type="compositionally biased region" description="Basic and acidic residues" evidence="11">
    <location>
        <begin position="1300"/>
        <end position="1315"/>
    </location>
</feature>
<comment type="function">
    <text evidence="10">Pre-mRNA processing factor involved in disassembly of spliceosomes after the release of mature mRNA.</text>
</comment>
<feature type="region of interest" description="Disordered" evidence="11">
    <location>
        <begin position="1170"/>
        <end position="1399"/>
    </location>
</feature>
<name>A0AAF1BQH0_9TREE</name>
<evidence type="ECO:0000313" key="15">
    <source>
        <dbReference type="Proteomes" id="UP000827549"/>
    </source>
</evidence>
<organism evidence="14 15">
    <name type="scientific">Vanrija pseudolonga</name>
    <dbReference type="NCBI Taxonomy" id="143232"/>
    <lineage>
        <taxon>Eukaryota</taxon>
        <taxon>Fungi</taxon>
        <taxon>Dikarya</taxon>
        <taxon>Basidiomycota</taxon>
        <taxon>Agaricomycotina</taxon>
        <taxon>Tremellomycetes</taxon>
        <taxon>Trichosporonales</taxon>
        <taxon>Trichosporonaceae</taxon>
        <taxon>Vanrija</taxon>
    </lineage>
</organism>
<dbReference type="GeneID" id="87807706"/>
<comment type="catalytic activity">
    <reaction evidence="9">
        <text>ATP + H2O = ADP + phosphate + H(+)</text>
        <dbReference type="Rhea" id="RHEA:13065"/>
        <dbReference type="ChEBI" id="CHEBI:15377"/>
        <dbReference type="ChEBI" id="CHEBI:15378"/>
        <dbReference type="ChEBI" id="CHEBI:30616"/>
        <dbReference type="ChEBI" id="CHEBI:43474"/>
        <dbReference type="ChEBI" id="CHEBI:456216"/>
        <dbReference type="EC" id="3.6.4.13"/>
    </reaction>
</comment>
<evidence type="ECO:0000256" key="4">
    <source>
        <dbReference type="ARBA" id="ARBA00022801"/>
    </source>
</evidence>
<dbReference type="PROSITE" id="PS51192">
    <property type="entry name" value="HELICASE_ATP_BIND_1"/>
    <property type="match status" value="1"/>
</dbReference>
<evidence type="ECO:0000256" key="3">
    <source>
        <dbReference type="ARBA" id="ARBA00022741"/>
    </source>
</evidence>
<feature type="compositionally biased region" description="Polar residues" evidence="11">
    <location>
        <begin position="964"/>
        <end position="973"/>
    </location>
</feature>
<feature type="compositionally biased region" description="Low complexity" evidence="11">
    <location>
        <begin position="7"/>
        <end position="19"/>
    </location>
</feature>
<feature type="domain" description="Helicase C-terminal" evidence="13">
    <location>
        <begin position="1646"/>
        <end position="1830"/>
    </location>
</feature>
<reference evidence="14" key="1">
    <citation type="submission" date="2023-10" db="EMBL/GenBank/DDBJ databases">
        <authorList>
            <person name="Noh H."/>
        </authorList>
    </citation>
    <scope>NUCLEOTIDE SEQUENCE</scope>
    <source>
        <strain evidence="14">DUCC4014</strain>
    </source>
</reference>
<dbReference type="InterPro" id="IPR001650">
    <property type="entry name" value="Helicase_C-like"/>
</dbReference>
<feature type="compositionally biased region" description="Acidic residues" evidence="11">
    <location>
        <begin position="1170"/>
        <end position="1199"/>
    </location>
</feature>
<keyword evidence="4" id="KW-0378">Hydrolase</keyword>
<evidence type="ECO:0000256" key="10">
    <source>
        <dbReference type="ARBA" id="ARBA00055599"/>
    </source>
</evidence>
<dbReference type="SMART" id="SM00490">
    <property type="entry name" value="HELICc"/>
    <property type="match status" value="1"/>
</dbReference>
<dbReference type="Pfam" id="PF07717">
    <property type="entry name" value="OB_NTP_bind"/>
    <property type="match status" value="1"/>
</dbReference>
<dbReference type="GO" id="GO:0000390">
    <property type="term" value="P:spliceosomal complex disassembly"/>
    <property type="evidence" value="ECO:0007669"/>
    <property type="project" value="UniProtKB-ARBA"/>
</dbReference>
<feature type="compositionally biased region" description="Acidic residues" evidence="11">
    <location>
        <begin position="1061"/>
        <end position="1074"/>
    </location>
</feature>
<dbReference type="GO" id="GO:0003723">
    <property type="term" value="F:RNA binding"/>
    <property type="evidence" value="ECO:0007669"/>
    <property type="project" value="TreeGrafter"/>
</dbReference>
<dbReference type="SMART" id="SM00847">
    <property type="entry name" value="HA2"/>
    <property type="match status" value="1"/>
</dbReference>
<gene>
    <name evidence="14" type="primary">prp43</name>
    <name evidence="14" type="ORF">LOC62_03G004468</name>
</gene>
<feature type="region of interest" description="Disordered" evidence="11">
    <location>
        <begin position="1"/>
        <end position="80"/>
    </location>
</feature>
<dbReference type="FunFam" id="3.40.50.300:FF:000007">
    <property type="entry name" value="Pre-mRNA-splicing factor ATP-dependent RNA helicase"/>
    <property type="match status" value="1"/>
</dbReference>
<keyword evidence="6" id="KW-0067">ATP-binding</keyword>
<feature type="compositionally biased region" description="Polar residues" evidence="11">
    <location>
        <begin position="1352"/>
        <end position="1361"/>
    </location>
</feature>
<dbReference type="SUPFAM" id="SSF52540">
    <property type="entry name" value="P-loop containing nucleoside triphosphate hydrolases"/>
    <property type="match status" value="1"/>
</dbReference>
<dbReference type="Gene3D" id="3.40.50.300">
    <property type="entry name" value="P-loop containing nucleotide triphosphate hydrolases"/>
    <property type="match status" value="2"/>
</dbReference>
<keyword evidence="3" id="KW-0547">Nucleotide-binding</keyword>
<dbReference type="FunFam" id="1.20.120.1080:FF:000003">
    <property type="entry name" value="Pre-mRNA-splicing factor ATP-dependent RNA helicase PRP43"/>
    <property type="match status" value="1"/>
</dbReference>
<dbReference type="GO" id="GO:0003724">
    <property type="term" value="F:RNA helicase activity"/>
    <property type="evidence" value="ECO:0007669"/>
    <property type="project" value="UniProtKB-EC"/>
</dbReference>
<dbReference type="InterPro" id="IPR027417">
    <property type="entry name" value="P-loop_NTPase"/>
</dbReference>
<feature type="region of interest" description="Disordered" evidence="11">
    <location>
        <begin position="491"/>
        <end position="519"/>
    </location>
</feature>
<dbReference type="PROSITE" id="PS00690">
    <property type="entry name" value="DEAH_ATP_HELICASE"/>
    <property type="match status" value="1"/>
</dbReference>
<dbReference type="Pfam" id="PF04408">
    <property type="entry name" value="WHD_HA2"/>
    <property type="match status" value="1"/>
</dbReference>
<evidence type="ECO:0000256" key="9">
    <source>
        <dbReference type="ARBA" id="ARBA00047984"/>
    </source>
</evidence>
<dbReference type="InterPro" id="IPR011709">
    <property type="entry name" value="DEAD-box_helicase_OB_fold"/>
</dbReference>
<dbReference type="PANTHER" id="PTHR18934:SF109">
    <property type="entry name" value="ATP-DEPENDENT RNA HELICASE DHX15 HOMOLOG"/>
    <property type="match status" value="1"/>
</dbReference>
<evidence type="ECO:0000256" key="7">
    <source>
        <dbReference type="ARBA" id="ARBA00023187"/>
    </source>
</evidence>
<dbReference type="Pfam" id="PF00270">
    <property type="entry name" value="DEAD"/>
    <property type="match status" value="1"/>
</dbReference>
<feature type="region of interest" description="Disordered" evidence="11">
    <location>
        <begin position="1048"/>
        <end position="1091"/>
    </location>
</feature>
<keyword evidence="2" id="KW-0507">mRNA processing</keyword>
<accession>A0AAF1BQH0</accession>
<feature type="compositionally biased region" description="Basic and acidic residues" evidence="11">
    <location>
        <begin position="1272"/>
        <end position="1287"/>
    </location>
</feature>
<comment type="similarity">
    <text evidence="8">Belongs to the DEAD box helicase family. DEAH subfamily. DDX15/PRP43 sub-subfamily.</text>
</comment>
<evidence type="ECO:0000256" key="6">
    <source>
        <dbReference type="ARBA" id="ARBA00022840"/>
    </source>
</evidence>
<keyword evidence="15" id="KW-1185">Reference proteome</keyword>
<dbReference type="GO" id="GO:0071014">
    <property type="term" value="C:post-mRNA release spliceosomal complex"/>
    <property type="evidence" value="ECO:0007669"/>
    <property type="project" value="UniProtKB-ARBA"/>
</dbReference>
<sequence>MVFNPLSPSSASGTSPPASGGYGLLDDVPPSYDSISTPSASAPSVAGGSSSGAAAGPSRAWPENMDALFTGPPNGEPLITRTRAGELPTIETHFVGKATKNGRLESWDKQLNDPVVLYDFIRAQALKHPKVVIRCKGTHQETASHSGMVISNGSPQHVHAGTKYTVVDFDFTIDLTPILEHTENYANVHLQAKRAHVPAYRGGFQRTYGTAVAPNAFLGTVSRGKVASWSENSRWDAWAQFMKMRGRAPWSDMEADEEFRTTYNRVPSASIALGTDEEALLGGQMHTDDETPLRQWCEAYCADPGILKSFTLSKAIWGWDLANLKMAIERAILSTGYDGMLDGYNVHIDYQFDEDYQVVVRPDNWLVRIVNHPFWFIMLCVTCIYPFIWIWQRLSRYGGGSYEVAVASYGMKFYPPLPSTFPGETIDHARDRLPAMFKLHPEVPRYPFLHRGPRGIHYLLGRREGEWFREWEERIRMAVRMKYSGELVNTRVAEDEEPPELDDNAEAGPSRPRRKRQRIEKGPRGFDWYYADISSHIATSRLNATGQYRPLNVSIYPPGLTTWTANEKGAFFASLARHSRLRPDLIAEEVGKTQAEVQIYLDCLAYAVRTLGRRRDTNDDLAKWRDRVFDSGALEVDDKWTALEDELGEAVEQAVARATAPAGYRRELARWGEQIGPEQLYDIDAALKDDELAVLAEARETENEEQEPDPFEQDNIEIEQLQAIPKRERNPEEKKRLRTLLTRRSARQAYRRKRLIEQGWTAEKIEQAGGPDGAFILTTDKDKALKHAIGMRSVLEAKKEEEAAAEPVDPHVARMKDLGVRAHVTKLGWDVFDFSRVAELMELVRERTGAAADTVSFELIAQLYAELLVYLKPLVYETILLAEQQALLTGSEEVDLEHVNEARALRGEPRPYTILSDIVNGWVAAQRRENGDSNPAPGSPAPSGVPHERSRATTPVASPRPRSTVATPTTPSARSDPASPQERHDDLPPWSSFWGLEPRVDDDAPEAAPVSTETDEEDEELDAALEEADKKLDNVLMKELWAAVDEDNPDKVIDTTPWLEDAPEGDIDEDDDDDANHANGTKDRRKRQRRRNVEEFEDLDGLDELTDLLHAQEAYRSIAVYTETARRQRRYRRLMSDSMFMGRKRKEARQHYKSDVIVQDGDSILLLNSDDEVTSNNEDTDDDDSEIDFEQLDPSDDERDSPPPADHFSEDAPNSHDDVEDGESEQDYAPTPREPKHAPTPREEKYTSDGSDSDGSDDAAADTYAAAAPTPREVKPALTPREEKYSESDSDEGTPPPVETHPESVHSPSDHDMESIHSASDAESIEEPGTFADDNRAAEDDEVESASERSKPSTPGASTPKENPYLAHLSGDKRAQSPAGDLSNGYGSTSNGKVDNPLAGLVPRKVTTAQAKKIMDGDYNPFKGLAPFSPSYKKILEGRKKLPVYDKMDEFLSVFTENQITVMEGQTGSGKTTQIPQFVCYSDLPHLRGKMVACTQPRRVAAMSVAKRVADEMDVQLGKQVGYSIRFEDMTEQGTTFLKYMTDGMLLREAMNDPMLERYSTIILDEAHERTLATDILMGLLKDIAKRRADLKIIVMSATLDIDKFARYFGDNTPSGLAPVVRVSGRTFPVETFFTQEPEQDYVEAAIRTVLFIHQAEDEGDVLLFLTGEEEIEDACKKIRAEGEELANKGMAGPLLVVPLYSSLPPHQQQRIFDPAPPPSRSGLAGRKIVVSTNIAETSLTIDGIVYVVDPGFCKQKVYNPRIRVESLLVSPISKASAMQRAGRAGRTRPGKCFRLYTEKDFVKELEEQTHPEILRSNLANTVLELLKLGIKDLVHFDYMDAPAPETIMRALELLHYLKALDDEGNLTELGRLMAEVPLDPQLAKMLIVSPEFNCSNEILSLTAMLSVPNVFMRPSNQRKEADMAKAQFTHPDGDHLTMLNVYHAYKQNEHDAKNWCWQNYLNQRSLIQADNVRTQLKRSMEKFDLDLVSTAFEDKNYWNNIRQALASGFFMQVARKADKNSYQTIKDNQVVRLHLSCGLDHTPDWVIYNEFVLTTANFIRTVTEVRPEWLIENAPEYFDPKTFSDAETRRALERVINKALDKKLSKEDKKKKRKERH</sequence>
<dbReference type="Pfam" id="PF00271">
    <property type="entry name" value="Helicase_C"/>
    <property type="match status" value="1"/>
</dbReference>
<feature type="region of interest" description="Disordered" evidence="11">
    <location>
        <begin position="928"/>
        <end position="1020"/>
    </location>
</feature>
<evidence type="ECO:0000313" key="14">
    <source>
        <dbReference type="EMBL" id="WOO80938.1"/>
    </source>
</evidence>
<feature type="compositionally biased region" description="Low complexity" evidence="11">
    <location>
        <begin position="34"/>
        <end position="62"/>
    </location>
</feature>
<dbReference type="InterPro" id="IPR011545">
    <property type="entry name" value="DEAD/DEAH_box_helicase_dom"/>
</dbReference>
<keyword evidence="5 14" id="KW-0347">Helicase</keyword>
<evidence type="ECO:0000256" key="11">
    <source>
        <dbReference type="SAM" id="MobiDB-lite"/>
    </source>
</evidence>
<protein>
    <recommendedName>
        <fullName evidence="1">RNA helicase</fullName>
        <ecNumber evidence="1">3.6.4.13</ecNumber>
    </recommendedName>
</protein>
<dbReference type="PANTHER" id="PTHR18934">
    <property type="entry name" value="ATP-DEPENDENT RNA HELICASE"/>
    <property type="match status" value="1"/>
</dbReference>
<dbReference type="FunFam" id="3.40.50.300:FF:001148">
    <property type="entry name" value="Pre-mRNA-splicing factor ATP-dependent RNA helicase DHX15/PRP43"/>
    <property type="match status" value="1"/>
</dbReference>
<dbReference type="InterPro" id="IPR002464">
    <property type="entry name" value="DNA/RNA_helicase_DEAH_CS"/>
</dbReference>
<feature type="compositionally biased region" description="Acidic residues" evidence="11">
    <location>
        <begin position="494"/>
        <end position="505"/>
    </location>
</feature>
<evidence type="ECO:0000256" key="1">
    <source>
        <dbReference type="ARBA" id="ARBA00012552"/>
    </source>
</evidence>
<evidence type="ECO:0000256" key="5">
    <source>
        <dbReference type="ARBA" id="ARBA00022806"/>
    </source>
</evidence>
<dbReference type="Gene3D" id="1.20.120.1080">
    <property type="match status" value="1"/>
</dbReference>
<dbReference type="GO" id="GO:0005524">
    <property type="term" value="F:ATP binding"/>
    <property type="evidence" value="ECO:0007669"/>
    <property type="project" value="UniProtKB-KW"/>
</dbReference>
<proteinExistence type="inferred from homology"/>
<evidence type="ECO:0000259" key="12">
    <source>
        <dbReference type="PROSITE" id="PS51192"/>
    </source>
</evidence>
<feature type="compositionally biased region" description="Basic and acidic residues" evidence="11">
    <location>
        <begin position="1207"/>
        <end position="1217"/>
    </location>
</feature>
<dbReference type="Proteomes" id="UP000827549">
    <property type="component" value="Chromosome 3"/>
</dbReference>